<feature type="chain" id="PRO_5004053696" evidence="1">
    <location>
        <begin position="18"/>
        <end position="101"/>
    </location>
</feature>
<evidence type="ECO:0000313" key="2">
    <source>
        <dbReference type="EMBL" id="AFK75475.1"/>
    </source>
</evidence>
<sequence length="101" mass="10972">MFALYLVLVLTSALVSAGDPQCHCPRVNSDSCDTKTGTFKLQCPAGKPFIKKAYFKECSDGIRVYGVDCVASEAEWDSTADCTETTGPCRKEKQVLANKVL</sequence>
<keyword evidence="1" id="KW-0732">Signal</keyword>
<organism evidence="2">
    <name type="scientific">Pleurobrachia bachei</name>
    <name type="common">Sea gooseberry</name>
    <dbReference type="NCBI Taxonomy" id="34499"/>
    <lineage>
        <taxon>Eukaryota</taxon>
        <taxon>Metazoa</taxon>
        <taxon>Ctenophora</taxon>
        <taxon>Tentaculata</taxon>
        <taxon>Cydippida</taxon>
        <taxon>Pleurobrachiidae</taxon>
        <taxon>Pleurobrachia</taxon>
    </lineage>
</organism>
<dbReference type="EMBL" id="JQ700375">
    <property type="protein sequence ID" value="AFK75475.1"/>
    <property type="molecule type" value="mRNA"/>
</dbReference>
<feature type="signal peptide" evidence="1">
    <location>
        <begin position="1"/>
        <end position="17"/>
    </location>
</feature>
<proteinExistence type="evidence at transcript level"/>
<protein>
    <submittedName>
        <fullName evidence="2">Putative secretory peptide-65</fullName>
    </submittedName>
</protein>
<name>M4H1W8_PLEBA</name>
<reference evidence="2" key="1">
    <citation type="submission" date="2012-02" db="EMBL/GenBank/DDBJ databases">
        <title>The genome of the ctenophore, Pleurobrachia bachei.</title>
        <authorList>
            <person name="Kohn A.B."/>
            <person name="Citarella M."/>
            <person name="Moroz L.L."/>
        </authorList>
    </citation>
    <scope>NUCLEOTIDE SEQUENCE</scope>
</reference>
<dbReference type="AlphaFoldDB" id="M4H1W8"/>
<accession>M4H1W8</accession>
<evidence type="ECO:0000256" key="1">
    <source>
        <dbReference type="SAM" id="SignalP"/>
    </source>
</evidence>